<keyword evidence="9" id="KW-1185">Reference proteome</keyword>
<comment type="catalytic activity">
    <reaction evidence="1">
        <text>ATP + protein L-histidine = ADP + protein N-phospho-L-histidine.</text>
        <dbReference type="EC" id="2.7.13.3"/>
    </reaction>
</comment>
<dbReference type="EC" id="2.7.13.3" evidence="2"/>
<dbReference type="Pfam" id="PF02518">
    <property type="entry name" value="HATPase_c"/>
    <property type="match status" value="1"/>
</dbReference>
<dbReference type="InterPro" id="IPR036097">
    <property type="entry name" value="HisK_dim/P_sf"/>
</dbReference>
<dbReference type="AlphaFoldDB" id="A0A3N6PBB8"/>
<dbReference type="PRINTS" id="PR00344">
    <property type="entry name" value="BCTRLSENSOR"/>
</dbReference>
<dbReference type="InterPro" id="IPR050736">
    <property type="entry name" value="Sensor_HK_Regulatory"/>
</dbReference>
<organism evidence="8 9">
    <name type="scientific">Okeania hirsuta</name>
    <dbReference type="NCBI Taxonomy" id="1458930"/>
    <lineage>
        <taxon>Bacteria</taxon>
        <taxon>Bacillati</taxon>
        <taxon>Cyanobacteriota</taxon>
        <taxon>Cyanophyceae</taxon>
        <taxon>Oscillatoriophycideae</taxon>
        <taxon>Oscillatoriales</taxon>
        <taxon>Microcoleaceae</taxon>
        <taxon>Okeania</taxon>
    </lineage>
</organism>
<name>A0A3N6PBB8_9CYAN</name>
<dbReference type="Pfam" id="PF00512">
    <property type="entry name" value="HisKA"/>
    <property type="match status" value="1"/>
</dbReference>
<evidence type="ECO:0000256" key="4">
    <source>
        <dbReference type="ARBA" id="ARBA00022679"/>
    </source>
</evidence>
<dbReference type="CDD" id="cd00075">
    <property type="entry name" value="HATPase"/>
    <property type="match status" value="1"/>
</dbReference>
<reference evidence="8 9" key="1">
    <citation type="journal article" date="2018" name="ACS Chem. Biol.">
        <title>Ketoreductase domain dysfunction expands chemodiversity: malyngamide biosynthesis in the cyanobacterium Okeania hirsuta.</title>
        <authorList>
            <person name="Moss N.A."/>
            <person name="Leao T."/>
            <person name="Rankin M."/>
            <person name="McCullough T.M."/>
            <person name="Qu P."/>
            <person name="Korobeynikov A."/>
            <person name="Smith J.L."/>
            <person name="Gerwick L."/>
            <person name="Gerwick W.H."/>
        </authorList>
    </citation>
    <scope>NUCLEOTIDE SEQUENCE [LARGE SCALE GENOMIC DNA]</scope>
    <source>
        <strain evidence="8 9">PAB10Feb10-1</strain>
    </source>
</reference>
<dbReference type="SMART" id="SM00388">
    <property type="entry name" value="HisKA"/>
    <property type="match status" value="1"/>
</dbReference>
<evidence type="ECO:0000256" key="5">
    <source>
        <dbReference type="ARBA" id="ARBA00022777"/>
    </source>
</evidence>
<dbReference type="PANTHER" id="PTHR43711:SF1">
    <property type="entry name" value="HISTIDINE KINASE 1"/>
    <property type="match status" value="1"/>
</dbReference>
<dbReference type="EMBL" id="RCBY01000175">
    <property type="protein sequence ID" value="RQH30662.1"/>
    <property type="molecule type" value="Genomic_DNA"/>
</dbReference>
<dbReference type="InterPro" id="IPR003661">
    <property type="entry name" value="HisK_dim/P_dom"/>
</dbReference>
<dbReference type="Proteomes" id="UP000269154">
    <property type="component" value="Unassembled WGS sequence"/>
</dbReference>
<keyword evidence="5 8" id="KW-0418">Kinase</keyword>
<dbReference type="Gene3D" id="3.30.565.10">
    <property type="entry name" value="Histidine kinase-like ATPase, C-terminal domain"/>
    <property type="match status" value="1"/>
</dbReference>
<dbReference type="FunFam" id="3.30.565.10:FF:000006">
    <property type="entry name" value="Sensor histidine kinase WalK"/>
    <property type="match status" value="1"/>
</dbReference>
<keyword evidence="4" id="KW-0808">Transferase</keyword>
<gene>
    <name evidence="8" type="ORF">D5R40_23750</name>
</gene>
<dbReference type="OrthoDB" id="9813151at2"/>
<dbReference type="RefSeq" id="WP_124144167.1">
    <property type="nucleotide sequence ID" value="NZ_CAWOKI010000389.1"/>
</dbReference>
<protein>
    <recommendedName>
        <fullName evidence="2">histidine kinase</fullName>
        <ecNumber evidence="2">2.7.13.3</ecNumber>
    </recommendedName>
</protein>
<evidence type="ECO:0000313" key="8">
    <source>
        <dbReference type="EMBL" id="RQH30662.1"/>
    </source>
</evidence>
<dbReference type="InterPro" id="IPR036890">
    <property type="entry name" value="HATPase_C_sf"/>
</dbReference>
<feature type="domain" description="Histidine kinase" evidence="7">
    <location>
        <begin position="201"/>
        <end position="419"/>
    </location>
</feature>
<evidence type="ECO:0000256" key="3">
    <source>
        <dbReference type="ARBA" id="ARBA00022553"/>
    </source>
</evidence>
<dbReference type="SUPFAM" id="SSF55874">
    <property type="entry name" value="ATPase domain of HSP90 chaperone/DNA topoisomerase II/histidine kinase"/>
    <property type="match status" value="1"/>
</dbReference>
<dbReference type="InterPro" id="IPR003594">
    <property type="entry name" value="HATPase_dom"/>
</dbReference>
<dbReference type="SMART" id="SM00387">
    <property type="entry name" value="HATPase_c"/>
    <property type="match status" value="1"/>
</dbReference>
<dbReference type="Gene3D" id="1.10.287.130">
    <property type="match status" value="1"/>
</dbReference>
<dbReference type="PROSITE" id="PS50109">
    <property type="entry name" value="HIS_KIN"/>
    <property type="match status" value="1"/>
</dbReference>
<accession>A0A3N6PBB8</accession>
<dbReference type="InterPro" id="IPR005467">
    <property type="entry name" value="His_kinase_dom"/>
</dbReference>
<keyword evidence="6" id="KW-0902">Two-component regulatory system</keyword>
<dbReference type="CDD" id="cd00082">
    <property type="entry name" value="HisKA"/>
    <property type="match status" value="1"/>
</dbReference>
<evidence type="ECO:0000256" key="6">
    <source>
        <dbReference type="ARBA" id="ARBA00023012"/>
    </source>
</evidence>
<evidence type="ECO:0000313" key="9">
    <source>
        <dbReference type="Proteomes" id="UP000269154"/>
    </source>
</evidence>
<dbReference type="PANTHER" id="PTHR43711">
    <property type="entry name" value="TWO-COMPONENT HISTIDINE KINASE"/>
    <property type="match status" value="1"/>
</dbReference>
<evidence type="ECO:0000256" key="2">
    <source>
        <dbReference type="ARBA" id="ARBA00012438"/>
    </source>
</evidence>
<dbReference type="GO" id="GO:0000155">
    <property type="term" value="F:phosphorelay sensor kinase activity"/>
    <property type="evidence" value="ECO:0007669"/>
    <property type="project" value="InterPro"/>
</dbReference>
<sequence>MFSRSRRNLACWFTWSMGGILIIFTQLLFYIELRDRLATFDGALYDRSRAIASMVEYNKSRGQSTPELENVLVLGKKSGIGSELLYVHWYNSQGQILQFVGEPPRTMVNPEPGFKTIANKSGVSARQLTLPVMKGEILLGYLRVATSLQSFVDLTMKLRVFLTVAVPLVWGAIGFAGWLLGGMAMQPIRKSYQAKSRFTADASHELRAPLAAILSNAQVGLLIPGTEETPQSQRLEKISTLAKSMSVLVNNLLILARHEGKINQEALQNVDLSLMLEELAEYYQNQAAGENLTFDYNSPQKMIEVKVEPELLRLVFENLLNNAFKYTPGGGKVKLKLETDSDYAIISITDTGDGIPATDLPHIFDRFYRVDIARTRKTGGFGLGLAITQQIVNAHNGDIRATSIIGKGSTFIVKIPLYFL</sequence>
<keyword evidence="3" id="KW-0597">Phosphoprotein</keyword>
<dbReference type="InterPro" id="IPR004358">
    <property type="entry name" value="Sig_transdc_His_kin-like_C"/>
</dbReference>
<comment type="caution">
    <text evidence="8">The sequence shown here is derived from an EMBL/GenBank/DDBJ whole genome shotgun (WGS) entry which is preliminary data.</text>
</comment>
<proteinExistence type="predicted"/>
<evidence type="ECO:0000259" key="7">
    <source>
        <dbReference type="PROSITE" id="PS50109"/>
    </source>
</evidence>
<evidence type="ECO:0000256" key="1">
    <source>
        <dbReference type="ARBA" id="ARBA00000085"/>
    </source>
</evidence>
<dbReference type="SUPFAM" id="SSF47384">
    <property type="entry name" value="Homodimeric domain of signal transducing histidine kinase"/>
    <property type="match status" value="1"/>
</dbReference>